<dbReference type="InterPro" id="IPR054471">
    <property type="entry name" value="GPIID_WHD"/>
</dbReference>
<feature type="domain" description="GPI inositol-deacylase winged helix" evidence="4">
    <location>
        <begin position="600"/>
        <end position="677"/>
    </location>
</feature>
<dbReference type="SMART" id="SM00248">
    <property type="entry name" value="ANK"/>
    <property type="match status" value="13"/>
</dbReference>
<sequence length="1251" mass="138819">MTTNQDGTQTAVSLKAETGLVPARSGTNLWEIAIKELARDEIDYLQRGYAQGQSWKMLLINLEREAKQQSEEWKGQRWQIARANKPPIILREKIDRILFWVTKFIQIGDIAMQYDPGHASLPWAAVRFVLQVAVNESQAFDLIVEGMERISSVICRYAIFEGLYLDPQLKSYLGLEKALTVLYVGVLKFLAKAKRFYEKSAASRLASTVIKDDRRNFESLYAAIVDKEAEVDRFVRLAEAENHRYRNQGLAVMLGQMSVDVTSILADLQTFKQSSASKYLPAPEPSPTFSRGEVLKWISDIDVSQHHNNIRRDRLKGSGSWLLERPEFKKWMEEDKSSILWLTGIPGSGKTKLLSVVVDHISQTREKRLAYFYCSRSPGERERGEAEEILRSILRQLSCPSSASPVWEPLQQKYEGLQNQGLELNKLFLDDATNFIIDLSEEHPSMTIVIDAIDECNGDKIFDLVDSLNSIVGAAHNTVKVMVSSRGDRNLASQLSDSVRLQVREEDTADDIRRFVNDKVGTEIQKKRLLRGEVTPALKEHVVKTLVQGAQGMFSWVALQIQTLGRMITERDIRERLQHLPPGLTETYSTIYQQIMSLPGVDSRNTAQRALRLLLCAQKQLSIDELLAAASLESRTRFNEVSSQEMLDMCCNLVVLDDQMGVFRFAHLSVREYLEERQADAVALAHALIAETCLIFCLYGKTDSVSPGTPLSRGKAFHEYATLHWATHCRLSGKYIHEGQLRQLFDQLVATDGGDGRSAFAESIHAAHRYVQARPRSDPVRVKIESVFSSPPNPFLLGCAWGFGEIVESRLKPASKGTGSGTEIANQRGHTGLRIASESGQLRIVELLLAHGADIDARSRDESTPLHGASERSQYDIVKLLLERGANVEAKERSGKTALHHASTMGDEDTVRLLLANQAPLQASDERGWTALHCASYMGHENVVSILLDGGVDIEAQDDCGCTALYLASEQGHEQIVELLIAQHAAVDTADETGSSALCRAVERNHEDIVQLLLRADARTDGPEAVHAAAERGAISILELLVEHGADIETPDDRGMRAMHHAAIRGHTKIVDYLLDQGADIELGDENGSPPLYLAVAGGHEDLVRLFLCRGATVDATDAAGRTALHEAAHRGYSAIMRLLVAGGANAATRDDTGRTAVHYAAAAATAEGLQFLLERGEDDARMDNFGWTAWHWAAMEDCEAVARVLLAHRGVVYEGRDNYGKTALEWAIERGHEGVVSILEQDVFFDAQEE</sequence>
<dbReference type="PRINTS" id="PR01415">
    <property type="entry name" value="ANKYRIN"/>
</dbReference>
<feature type="repeat" description="ANK" evidence="3">
    <location>
        <begin position="1153"/>
        <end position="1185"/>
    </location>
</feature>
<dbReference type="InterPro" id="IPR002110">
    <property type="entry name" value="Ankyrin_rpt"/>
</dbReference>
<dbReference type="Gene3D" id="3.40.50.300">
    <property type="entry name" value="P-loop containing nucleotide triphosphate hydrolases"/>
    <property type="match status" value="1"/>
</dbReference>
<dbReference type="PROSITE" id="PS50297">
    <property type="entry name" value="ANK_REP_REGION"/>
    <property type="match status" value="10"/>
</dbReference>
<keyword evidence="8" id="KW-1185">Reference proteome</keyword>
<dbReference type="InterPro" id="IPR027417">
    <property type="entry name" value="P-loop_NTPase"/>
</dbReference>
<dbReference type="InterPro" id="IPR036770">
    <property type="entry name" value="Ankyrin_rpt-contain_sf"/>
</dbReference>
<dbReference type="SUPFAM" id="SSF52540">
    <property type="entry name" value="P-loop containing nucleoside triphosphate hydrolases"/>
    <property type="match status" value="1"/>
</dbReference>
<feature type="domain" description="DUF7708" evidence="5">
    <location>
        <begin position="101"/>
        <end position="237"/>
    </location>
</feature>
<evidence type="ECO:0000313" key="7">
    <source>
        <dbReference type="EMBL" id="KIW70873.1"/>
    </source>
</evidence>
<feature type="repeat" description="ANK" evidence="3">
    <location>
        <begin position="1120"/>
        <end position="1152"/>
    </location>
</feature>
<accession>A0A0D2FRA0</accession>
<dbReference type="PROSITE" id="PS50088">
    <property type="entry name" value="ANK_REPEAT"/>
    <property type="match status" value="11"/>
</dbReference>
<feature type="repeat" description="ANK" evidence="3">
    <location>
        <begin position="993"/>
        <end position="1025"/>
    </location>
</feature>
<dbReference type="InterPro" id="IPR056125">
    <property type="entry name" value="DUF7708"/>
</dbReference>
<dbReference type="SUPFAM" id="SSF48403">
    <property type="entry name" value="Ankyrin repeat"/>
    <property type="match status" value="1"/>
</dbReference>
<feature type="repeat" description="ANK" evidence="3">
    <location>
        <begin position="960"/>
        <end position="992"/>
    </location>
</feature>
<feature type="repeat" description="ANK" evidence="3">
    <location>
        <begin position="828"/>
        <end position="860"/>
    </location>
</feature>
<evidence type="ECO:0000256" key="3">
    <source>
        <dbReference type="PROSITE-ProRule" id="PRU00023"/>
    </source>
</evidence>
<dbReference type="Pfam" id="PF22939">
    <property type="entry name" value="WHD_GPIID"/>
    <property type="match status" value="1"/>
</dbReference>
<dbReference type="HOGENOM" id="CLU_000288_34_7_1"/>
<organism evidence="7 8">
    <name type="scientific">Phialophora macrospora</name>
    <dbReference type="NCBI Taxonomy" id="1851006"/>
    <lineage>
        <taxon>Eukaryota</taxon>
        <taxon>Fungi</taxon>
        <taxon>Dikarya</taxon>
        <taxon>Ascomycota</taxon>
        <taxon>Pezizomycotina</taxon>
        <taxon>Eurotiomycetes</taxon>
        <taxon>Chaetothyriomycetidae</taxon>
        <taxon>Chaetothyriales</taxon>
        <taxon>Herpotrichiellaceae</taxon>
        <taxon>Phialophora</taxon>
    </lineage>
</organism>
<name>A0A0D2FRA0_9EURO</name>
<dbReference type="Gene3D" id="1.25.40.20">
    <property type="entry name" value="Ankyrin repeat-containing domain"/>
    <property type="match status" value="4"/>
</dbReference>
<dbReference type="STRING" id="5601.A0A0D2FRA0"/>
<evidence type="ECO:0000256" key="1">
    <source>
        <dbReference type="ARBA" id="ARBA00022737"/>
    </source>
</evidence>
<dbReference type="InterPro" id="IPR056884">
    <property type="entry name" value="NPHP3-like_N"/>
</dbReference>
<dbReference type="Pfam" id="PF12796">
    <property type="entry name" value="Ank_2"/>
    <property type="match status" value="4"/>
</dbReference>
<evidence type="ECO:0000313" key="8">
    <source>
        <dbReference type="Proteomes" id="UP000054266"/>
    </source>
</evidence>
<feature type="repeat" description="ANK" evidence="3">
    <location>
        <begin position="894"/>
        <end position="926"/>
    </location>
</feature>
<feature type="repeat" description="ANK" evidence="3">
    <location>
        <begin position="1054"/>
        <end position="1086"/>
    </location>
</feature>
<evidence type="ECO:0000259" key="5">
    <source>
        <dbReference type="Pfam" id="PF24809"/>
    </source>
</evidence>
<dbReference type="PANTHER" id="PTHR24123:SF33">
    <property type="entry name" value="PROTEIN HOS4"/>
    <property type="match status" value="1"/>
</dbReference>
<evidence type="ECO:0000259" key="4">
    <source>
        <dbReference type="Pfam" id="PF22939"/>
    </source>
</evidence>
<gene>
    <name evidence="7" type="ORF">PV04_03108</name>
</gene>
<evidence type="ECO:0000259" key="6">
    <source>
        <dbReference type="Pfam" id="PF24883"/>
    </source>
</evidence>
<dbReference type="PANTHER" id="PTHR24123">
    <property type="entry name" value="ANKYRIN REPEAT-CONTAINING"/>
    <property type="match status" value="1"/>
</dbReference>
<feature type="repeat" description="ANK" evidence="3">
    <location>
        <begin position="1087"/>
        <end position="1119"/>
    </location>
</feature>
<evidence type="ECO:0000256" key="2">
    <source>
        <dbReference type="ARBA" id="ARBA00023043"/>
    </source>
</evidence>
<proteinExistence type="predicted"/>
<keyword evidence="1" id="KW-0677">Repeat</keyword>
<dbReference type="EMBL" id="KN846957">
    <property type="protein sequence ID" value="KIW70873.1"/>
    <property type="molecule type" value="Genomic_DNA"/>
</dbReference>
<dbReference type="Pfam" id="PF24809">
    <property type="entry name" value="DUF7708"/>
    <property type="match status" value="1"/>
</dbReference>
<dbReference type="AlphaFoldDB" id="A0A0D2FRA0"/>
<protein>
    <submittedName>
        <fullName evidence="7">Uncharacterized protein</fullName>
    </submittedName>
</protein>
<dbReference type="Proteomes" id="UP000054266">
    <property type="component" value="Unassembled WGS sequence"/>
</dbReference>
<dbReference type="Pfam" id="PF00023">
    <property type="entry name" value="Ank"/>
    <property type="match status" value="2"/>
</dbReference>
<keyword evidence="2 3" id="KW-0040">ANK repeat</keyword>
<feature type="domain" description="Nephrocystin 3-like N-terminal" evidence="6">
    <location>
        <begin position="317"/>
        <end position="486"/>
    </location>
</feature>
<feature type="repeat" description="ANK" evidence="3">
    <location>
        <begin position="927"/>
        <end position="959"/>
    </location>
</feature>
<reference evidence="7 8" key="1">
    <citation type="submission" date="2015-01" db="EMBL/GenBank/DDBJ databases">
        <title>The Genome Sequence of Capronia semiimmersa CBS27337.</title>
        <authorList>
            <consortium name="The Broad Institute Genomics Platform"/>
            <person name="Cuomo C."/>
            <person name="de Hoog S."/>
            <person name="Gorbushina A."/>
            <person name="Stielow B."/>
            <person name="Teixiera M."/>
            <person name="Abouelleil A."/>
            <person name="Chapman S.B."/>
            <person name="Priest M."/>
            <person name="Young S.K."/>
            <person name="Wortman J."/>
            <person name="Nusbaum C."/>
            <person name="Birren B."/>
        </authorList>
    </citation>
    <scope>NUCLEOTIDE SEQUENCE [LARGE SCALE GENOMIC DNA]</scope>
    <source>
        <strain evidence="7 8">CBS 27337</strain>
    </source>
</reference>
<dbReference type="InterPro" id="IPR051165">
    <property type="entry name" value="Multifunctional_ANK_Repeat"/>
</dbReference>
<dbReference type="Pfam" id="PF24883">
    <property type="entry name" value="NPHP3_N"/>
    <property type="match status" value="1"/>
</dbReference>
<feature type="repeat" description="ANK" evidence="3">
    <location>
        <begin position="1021"/>
        <end position="1053"/>
    </location>
</feature>
<feature type="repeat" description="ANK" evidence="3">
    <location>
        <begin position="861"/>
        <end position="893"/>
    </location>
</feature>